<dbReference type="Gene3D" id="3.40.50.720">
    <property type="entry name" value="NAD(P)-binding Rossmann-like Domain"/>
    <property type="match status" value="1"/>
</dbReference>
<dbReference type="Gene3D" id="3.90.25.10">
    <property type="entry name" value="UDP-galactose 4-epimerase, domain 1"/>
    <property type="match status" value="1"/>
</dbReference>
<proteinExistence type="predicted"/>
<dbReference type="RefSeq" id="WP_204005967.1">
    <property type="nucleotide sequence ID" value="NZ_BOPG01000064.1"/>
</dbReference>
<dbReference type="SUPFAM" id="SSF51735">
    <property type="entry name" value="NAD(P)-binding Rossmann-fold domains"/>
    <property type="match status" value="1"/>
</dbReference>
<gene>
    <name evidence="1" type="ORF">Vau01_086910</name>
</gene>
<dbReference type="EMBL" id="BOPG01000064">
    <property type="protein sequence ID" value="GIJ61175.1"/>
    <property type="molecule type" value="Genomic_DNA"/>
</dbReference>
<organism evidence="1 2">
    <name type="scientific">Virgisporangium aurantiacum</name>
    <dbReference type="NCBI Taxonomy" id="175570"/>
    <lineage>
        <taxon>Bacteria</taxon>
        <taxon>Bacillati</taxon>
        <taxon>Actinomycetota</taxon>
        <taxon>Actinomycetes</taxon>
        <taxon>Micromonosporales</taxon>
        <taxon>Micromonosporaceae</taxon>
        <taxon>Virgisporangium</taxon>
    </lineage>
</organism>
<dbReference type="InterPro" id="IPR051604">
    <property type="entry name" value="Ergot_Alk_Oxidoreductase"/>
</dbReference>
<dbReference type="InterPro" id="IPR036291">
    <property type="entry name" value="NAD(P)-bd_dom_sf"/>
</dbReference>
<dbReference type="PANTHER" id="PTHR43162:SF1">
    <property type="entry name" value="PRESTALK A DIFFERENTIATION PROTEIN A"/>
    <property type="match status" value="1"/>
</dbReference>
<evidence type="ECO:0000313" key="1">
    <source>
        <dbReference type="EMBL" id="GIJ61175.1"/>
    </source>
</evidence>
<sequence length="272" mass="28862">MTILVTGARGKTGREVVARLAGADVRQGSSQPGAETPFDWADPDTWPGAVDNADAIYLMRPDVPDAPELVAGLVSEAPDAHVVLLSEQGAGTLPERHWARRVEDAVTTRAGSWTLLRPSWFHQVLTDPRFYGDAIRTDRVLSLSSGGGSIAWVDARDIAAVAVAALRAPAEHHGRAYTLTGPAALSVDAVAAELSARLGHEMRADDPPPQDGPDPWTTDIFADLAERVRTGGFAEVTRAVAEVTGTPPTSMAEFIATHFAPTGPAREPSPRR</sequence>
<name>A0A8J3ZGH6_9ACTN</name>
<dbReference type="PANTHER" id="PTHR43162">
    <property type="match status" value="1"/>
</dbReference>
<evidence type="ECO:0000313" key="2">
    <source>
        <dbReference type="Proteomes" id="UP000612585"/>
    </source>
</evidence>
<dbReference type="AlphaFoldDB" id="A0A8J3ZGH6"/>
<comment type="caution">
    <text evidence="1">The sequence shown here is derived from an EMBL/GenBank/DDBJ whole genome shotgun (WGS) entry which is preliminary data.</text>
</comment>
<accession>A0A8J3ZGH6</accession>
<reference evidence="1" key="1">
    <citation type="submission" date="2021-01" db="EMBL/GenBank/DDBJ databases">
        <title>Whole genome shotgun sequence of Virgisporangium aurantiacum NBRC 16421.</title>
        <authorList>
            <person name="Komaki H."/>
            <person name="Tamura T."/>
        </authorList>
    </citation>
    <scope>NUCLEOTIDE SEQUENCE</scope>
    <source>
        <strain evidence="1">NBRC 16421</strain>
    </source>
</reference>
<protein>
    <submittedName>
        <fullName evidence="1">NmrA family transcriptional regulator</fullName>
    </submittedName>
</protein>
<dbReference type="Proteomes" id="UP000612585">
    <property type="component" value="Unassembled WGS sequence"/>
</dbReference>
<keyword evidence="2" id="KW-1185">Reference proteome</keyword>